<evidence type="ECO:0000313" key="3">
    <source>
        <dbReference type="Proteomes" id="UP000570595"/>
    </source>
</evidence>
<feature type="non-terminal residue" evidence="1">
    <location>
        <position position="135"/>
    </location>
</feature>
<organism evidence="1 3">
    <name type="scientific">Perkinsus olseni</name>
    <name type="common">Perkinsus atlanticus</name>
    <dbReference type="NCBI Taxonomy" id="32597"/>
    <lineage>
        <taxon>Eukaryota</taxon>
        <taxon>Sar</taxon>
        <taxon>Alveolata</taxon>
        <taxon>Perkinsozoa</taxon>
        <taxon>Perkinsea</taxon>
        <taxon>Perkinsida</taxon>
        <taxon>Perkinsidae</taxon>
        <taxon>Perkinsus</taxon>
    </lineage>
</organism>
<reference evidence="3 4" key="1">
    <citation type="submission" date="2020-04" db="EMBL/GenBank/DDBJ databases">
        <title>Perkinsus olseni comparative genomics.</title>
        <authorList>
            <person name="Bogema D.R."/>
        </authorList>
    </citation>
    <scope>NUCLEOTIDE SEQUENCE [LARGE SCALE GENOMIC DNA]</scope>
    <source>
        <strain evidence="1">ATCC PRA-179</strain>
        <strain evidence="2">ATCC PRA-31</strain>
    </source>
</reference>
<dbReference type="EMBL" id="JABANN010003350">
    <property type="protein sequence ID" value="KAF4646514.1"/>
    <property type="molecule type" value="Genomic_DNA"/>
</dbReference>
<comment type="caution">
    <text evidence="1">The sequence shown here is derived from an EMBL/GenBank/DDBJ whole genome shotgun (WGS) entry which is preliminary data.</text>
</comment>
<feature type="non-terminal residue" evidence="1">
    <location>
        <position position="1"/>
    </location>
</feature>
<proteinExistence type="predicted"/>
<accession>A0A7J6KHH7</accession>
<gene>
    <name evidence="2" type="ORF">FOL46_005525</name>
    <name evidence="1" type="ORF">FOZ61_005908</name>
</gene>
<dbReference type="AlphaFoldDB" id="A0A7J6KHH7"/>
<name>A0A7J6KHH7_PEROL</name>
<sequence length="135" mass="15007">GNKFKPTRRVIVEMSIGGKDLRVRALVIDMDPLCVDMGMVLGAVSMANMHAGILLGDRTFRIDKLRATVPITTLERRAQPDAPFLACPTSDETEDGEVEAIMRKSDDQLLEEARARLKAINYKSPVMQFSIPEAY</sequence>
<dbReference type="Proteomes" id="UP000572268">
    <property type="component" value="Unassembled WGS sequence"/>
</dbReference>
<evidence type="ECO:0000313" key="4">
    <source>
        <dbReference type="Proteomes" id="UP000572268"/>
    </source>
</evidence>
<protein>
    <submittedName>
        <fullName evidence="1">Uncharacterized protein</fullName>
    </submittedName>
</protein>
<dbReference type="EMBL" id="JABAHT010003285">
    <property type="protein sequence ID" value="KAF4646424.1"/>
    <property type="molecule type" value="Genomic_DNA"/>
</dbReference>
<evidence type="ECO:0000313" key="1">
    <source>
        <dbReference type="EMBL" id="KAF4646424.1"/>
    </source>
</evidence>
<evidence type="ECO:0000313" key="2">
    <source>
        <dbReference type="EMBL" id="KAF4646514.1"/>
    </source>
</evidence>
<dbReference type="Proteomes" id="UP000570595">
    <property type="component" value="Unassembled WGS sequence"/>
</dbReference>